<protein>
    <submittedName>
        <fullName evidence="1">Uncharacterized protein</fullName>
    </submittedName>
</protein>
<organism evidence="1 2">
    <name type="scientific">Kribbella orskensis</name>
    <dbReference type="NCBI Taxonomy" id="2512216"/>
    <lineage>
        <taxon>Bacteria</taxon>
        <taxon>Bacillati</taxon>
        <taxon>Actinomycetota</taxon>
        <taxon>Actinomycetes</taxon>
        <taxon>Propionibacteriales</taxon>
        <taxon>Kribbellaceae</taxon>
        <taxon>Kribbella</taxon>
    </lineage>
</organism>
<evidence type="ECO:0000313" key="1">
    <source>
        <dbReference type="EMBL" id="TCO21968.1"/>
    </source>
</evidence>
<gene>
    <name evidence="1" type="ORF">EV644_107293</name>
</gene>
<keyword evidence="2" id="KW-1185">Reference proteome</keyword>
<evidence type="ECO:0000313" key="2">
    <source>
        <dbReference type="Proteomes" id="UP000295818"/>
    </source>
</evidence>
<accession>A0ABY2BJZ9</accession>
<reference evidence="1 2" key="1">
    <citation type="journal article" date="2015" name="Stand. Genomic Sci.">
        <title>Genomic Encyclopedia of Bacterial and Archaeal Type Strains, Phase III: the genomes of soil and plant-associated and newly described type strains.</title>
        <authorList>
            <person name="Whitman W.B."/>
            <person name="Woyke T."/>
            <person name="Klenk H.P."/>
            <person name="Zhou Y."/>
            <person name="Lilburn T.G."/>
            <person name="Beck B.J."/>
            <person name="De Vos P."/>
            <person name="Vandamme P."/>
            <person name="Eisen J.A."/>
            <person name="Garrity G."/>
            <person name="Hugenholtz P."/>
            <person name="Kyrpides N.C."/>
        </authorList>
    </citation>
    <scope>NUCLEOTIDE SEQUENCE [LARGE SCALE GENOMIC DNA]</scope>
    <source>
        <strain evidence="1 2">VKM Ac-2538</strain>
    </source>
</reference>
<dbReference type="EMBL" id="SLWM01000007">
    <property type="protein sequence ID" value="TCO21968.1"/>
    <property type="molecule type" value="Genomic_DNA"/>
</dbReference>
<name>A0ABY2BJZ9_9ACTN</name>
<dbReference type="Proteomes" id="UP000295818">
    <property type="component" value="Unassembled WGS sequence"/>
</dbReference>
<sequence length="53" mass="5755">MHRCFFGLSDGTAGHISFVRGDSARHQSAKWWLSLEGSPRSARPNDAPEAAEG</sequence>
<proteinExistence type="predicted"/>
<comment type="caution">
    <text evidence="1">The sequence shown here is derived from an EMBL/GenBank/DDBJ whole genome shotgun (WGS) entry which is preliminary data.</text>
</comment>